<accession>A0A4R6TSU0</accession>
<dbReference type="RefSeq" id="WP_101496339.1">
    <property type="nucleotide sequence ID" value="NZ_LNJZ01000005.1"/>
</dbReference>
<protein>
    <recommendedName>
        <fullName evidence="3 7">Coenzyme PQQ synthesis protein B</fullName>
    </recommendedName>
    <alternativeName>
        <fullName evidence="6 7">Pyrroloquinoline quinone biosynthesis protein B</fullName>
    </alternativeName>
</protein>
<dbReference type="EMBL" id="SNYK01000014">
    <property type="protein sequence ID" value="TDQ36136.1"/>
    <property type="molecule type" value="Genomic_DNA"/>
</dbReference>
<sequence>MHIQVLGSAAGGGFPQWNCNCHNCHGLRQGTLNAKARTQSSIAVSDDGENWILCNASPDIRAQLASFPALQPARALRDTAIGDIILLDSQIDHVTGLLTLREGCPHRVWCTELVHQDLTSGFPLFNMLSFWDGGGLLHQPIRLDGEPFVLPSCPNLEFVAIDIRSNAPPYSPHRDKPRSGNNIALLITDRRNGATLLYAPGLGEIDAQILAAMQQADCMMVDGTVWRDDEMQFYGVGSKTGRQMGHLPQSGEGGMLETLAQFPQRRHVLIHINNTNPILNEDSPERAQLNAAGIEVAFDGMSIQL</sequence>
<evidence type="ECO:0000256" key="6">
    <source>
        <dbReference type="ARBA" id="ARBA00030966"/>
    </source>
</evidence>
<dbReference type="UniPathway" id="UPA00539"/>
<proteinExistence type="inferred from homology"/>
<evidence type="ECO:0000259" key="8">
    <source>
        <dbReference type="Pfam" id="PF12706"/>
    </source>
</evidence>
<dbReference type="CDD" id="cd16274">
    <property type="entry name" value="PQQB-like_MBL-fold"/>
    <property type="match status" value="1"/>
</dbReference>
<dbReference type="OrthoDB" id="9778305at2"/>
<dbReference type="Pfam" id="PF12706">
    <property type="entry name" value="Lactamase_B_2"/>
    <property type="match status" value="1"/>
</dbReference>
<dbReference type="Gene3D" id="3.60.15.10">
    <property type="entry name" value="Ribonuclease Z/Hydroxyacylglutathione hydrolase-like"/>
    <property type="match status" value="1"/>
</dbReference>
<dbReference type="PANTHER" id="PTHR42663">
    <property type="entry name" value="HYDROLASE C777.06C-RELATED-RELATED"/>
    <property type="match status" value="1"/>
</dbReference>
<dbReference type="SUPFAM" id="SSF56281">
    <property type="entry name" value="Metallo-hydrolase/oxidoreductase"/>
    <property type="match status" value="1"/>
</dbReference>
<evidence type="ECO:0000256" key="2">
    <source>
        <dbReference type="ARBA" id="ARBA00008481"/>
    </source>
</evidence>
<gene>
    <name evidence="7" type="primary">pqqB</name>
    <name evidence="9" type="ORF">DFQ45_1143</name>
</gene>
<keyword evidence="5 7" id="KW-0884">PQQ biosynthesis</keyword>
<dbReference type="InterPro" id="IPR011842">
    <property type="entry name" value="PQQ_synth_PqqB"/>
</dbReference>
<dbReference type="AlphaFoldDB" id="A0A4R6TSU0"/>
<keyword evidence="4 7" id="KW-0813">Transport</keyword>
<comment type="pathway">
    <text evidence="1 7">Cofactor biosynthesis; pyrroloquinoline quinone biosynthesis.</text>
</comment>
<dbReference type="Proteomes" id="UP000294575">
    <property type="component" value="Unassembled WGS sequence"/>
</dbReference>
<evidence type="ECO:0000256" key="4">
    <source>
        <dbReference type="ARBA" id="ARBA00022448"/>
    </source>
</evidence>
<keyword evidence="10" id="KW-1185">Reference proteome</keyword>
<dbReference type="NCBIfam" id="TIGR02108">
    <property type="entry name" value="PQQ_syn_pqqB"/>
    <property type="match status" value="1"/>
</dbReference>
<dbReference type="PANTHER" id="PTHR42663:SF7">
    <property type="entry name" value="COENZYME PQQ SYNTHESIS PROTEIN B"/>
    <property type="match status" value="1"/>
</dbReference>
<dbReference type="InterPro" id="IPR001279">
    <property type="entry name" value="Metallo-B-lactamas"/>
</dbReference>
<reference evidence="9 10" key="1">
    <citation type="submission" date="2019-03" db="EMBL/GenBank/DDBJ databases">
        <title>Genomic Encyclopedia of Type Strains, Phase IV (KMG-IV): sequencing the most valuable type-strain genomes for metagenomic binning, comparative biology and taxonomic classification.</title>
        <authorList>
            <person name="Goeker M."/>
        </authorList>
    </citation>
    <scope>NUCLEOTIDE SEQUENCE [LARGE SCALE GENOMIC DNA]</scope>
    <source>
        <strain evidence="9 10">DSM 28679</strain>
    </source>
</reference>
<evidence type="ECO:0000256" key="3">
    <source>
        <dbReference type="ARBA" id="ARBA00015084"/>
    </source>
</evidence>
<dbReference type="HAMAP" id="MF_00653">
    <property type="entry name" value="PQQ_syn_PqqB"/>
    <property type="match status" value="1"/>
</dbReference>
<evidence type="ECO:0000313" key="10">
    <source>
        <dbReference type="Proteomes" id="UP000294575"/>
    </source>
</evidence>
<name>A0A4R6TSU0_9GAMM</name>
<dbReference type="GO" id="GO:0018189">
    <property type="term" value="P:pyrroloquinoline quinone biosynthetic process"/>
    <property type="evidence" value="ECO:0007669"/>
    <property type="project" value="UniProtKB-UniRule"/>
</dbReference>
<evidence type="ECO:0000256" key="7">
    <source>
        <dbReference type="HAMAP-Rule" id="MF_00653"/>
    </source>
</evidence>
<comment type="function">
    <text evidence="7">May be involved in the transport of PQQ or its precursor to the periplasm.</text>
</comment>
<evidence type="ECO:0000313" key="9">
    <source>
        <dbReference type="EMBL" id="TDQ36136.1"/>
    </source>
</evidence>
<evidence type="ECO:0000256" key="1">
    <source>
        <dbReference type="ARBA" id="ARBA00004886"/>
    </source>
</evidence>
<comment type="caution">
    <text evidence="9">The sequence shown here is derived from an EMBL/GenBank/DDBJ whole genome shotgun (WGS) entry which is preliminary data.</text>
</comment>
<organism evidence="9 10">
    <name type="scientific">Thiopseudomonas denitrificans</name>
    <dbReference type="NCBI Taxonomy" id="1501432"/>
    <lineage>
        <taxon>Bacteria</taxon>
        <taxon>Pseudomonadati</taxon>
        <taxon>Pseudomonadota</taxon>
        <taxon>Gammaproteobacteria</taxon>
        <taxon>Pseudomonadales</taxon>
        <taxon>Pseudomonadaceae</taxon>
        <taxon>Thiopseudomonas</taxon>
    </lineage>
</organism>
<feature type="domain" description="Metallo-beta-lactamase" evidence="8">
    <location>
        <begin position="50"/>
        <end position="272"/>
    </location>
</feature>
<dbReference type="InterPro" id="IPR036866">
    <property type="entry name" value="RibonucZ/Hydroxyglut_hydro"/>
</dbReference>
<evidence type="ECO:0000256" key="5">
    <source>
        <dbReference type="ARBA" id="ARBA00022905"/>
    </source>
</evidence>
<comment type="similarity">
    <text evidence="2 7">Belongs to the PqqB family.</text>
</comment>